<sequence length="249" mass="27431">MPAARRMGEFVGLDRGVREHEWPIQEVALAVGNPGQGARLNRQLFVPEVLDPRPEVVGPPAVVAANQLQYAVHHGNGPPAQARLGLVPMVDHMLANLGRQLHALTANQHNPDRRDGPDARHTSTATYEHLKARTTRVSFVRASLVGCAAYSGLHADRDRSANCPHTRQRKVAFTSGRASARTSRHLMASADPHRRARARTPRARTRNRPLRPSYCPDADVASPQQPGPLVPSRVFAVCGASLWHRFWQL</sequence>
<name>A0A0C1ZT83_9BACT</name>
<accession>A0A0C1ZT83</accession>
<evidence type="ECO:0000313" key="3">
    <source>
        <dbReference type="Proteomes" id="UP000031599"/>
    </source>
</evidence>
<dbReference type="AlphaFoldDB" id="A0A0C1ZT83"/>
<gene>
    <name evidence="2" type="ORF">DB30_06977</name>
</gene>
<dbReference type="Proteomes" id="UP000031599">
    <property type="component" value="Unassembled WGS sequence"/>
</dbReference>
<proteinExistence type="predicted"/>
<evidence type="ECO:0000256" key="1">
    <source>
        <dbReference type="SAM" id="MobiDB-lite"/>
    </source>
</evidence>
<evidence type="ECO:0000313" key="2">
    <source>
        <dbReference type="EMBL" id="KIG14228.1"/>
    </source>
</evidence>
<organism evidence="2 3">
    <name type="scientific">Enhygromyxa salina</name>
    <dbReference type="NCBI Taxonomy" id="215803"/>
    <lineage>
        <taxon>Bacteria</taxon>
        <taxon>Pseudomonadati</taxon>
        <taxon>Myxococcota</taxon>
        <taxon>Polyangia</taxon>
        <taxon>Nannocystales</taxon>
        <taxon>Nannocystaceae</taxon>
        <taxon>Enhygromyxa</taxon>
    </lineage>
</organism>
<protein>
    <submittedName>
        <fullName evidence="2">Uncharacterized protein</fullName>
    </submittedName>
</protein>
<comment type="caution">
    <text evidence="2">The sequence shown here is derived from an EMBL/GenBank/DDBJ whole genome shotgun (WGS) entry which is preliminary data.</text>
</comment>
<reference evidence="2 3" key="1">
    <citation type="submission" date="2014-12" db="EMBL/GenBank/DDBJ databases">
        <title>Genome assembly of Enhygromyxa salina DSM 15201.</title>
        <authorList>
            <person name="Sharma G."/>
            <person name="Subramanian S."/>
        </authorList>
    </citation>
    <scope>NUCLEOTIDE SEQUENCE [LARGE SCALE GENOMIC DNA]</scope>
    <source>
        <strain evidence="2 3">DSM 15201</strain>
    </source>
</reference>
<feature type="region of interest" description="Disordered" evidence="1">
    <location>
        <begin position="174"/>
        <end position="226"/>
    </location>
</feature>
<feature type="compositionally biased region" description="Basic residues" evidence="1">
    <location>
        <begin position="194"/>
        <end position="209"/>
    </location>
</feature>
<dbReference type="EMBL" id="JMCC02000076">
    <property type="protein sequence ID" value="KIG14228.1"/>
    <property type="molecule type" value="Genomic_DNA"/>
</dbReference>